<gene>
    <name evidence="2" type="primary">greA</name>
    <name evidence="2" type="ORF">CM83_15744</name>
</gene>
<feature type="compositionally biased region" description="Polar residues" evidence="1">
    <location>
        <begin position="19"/>
        <end position="32"/>
    </location>
</feature>
<sequence>MDQNVRKMSQNNQQKSQNVRKMNQKYDQNNTYVRVGDSSYDNKRINISKPTTDAVDGAKITIPEAHTTPVNGPYSVEGYVSAPYSVEQRRQYLHIHRYDIPTAVWEGVLLQLNPEQRQPYTSEHGDQFIPHTPTPETKRR</sequence>
<keyword evidence="2" id="KW-0251">Elongation factor</keyword>
<feature type="region of interest" description="Disordered" evidence="1">
    <location>
        <begin position="1"/>
        <end position="37"/>
    </location>
</feature>
<accession>A0A0A9XP65</accession>
<keyword evidence="2" id="KW-0648">Protein biosynthesis</keyword>
<organism evidence="2">
    <name type="scientific">Lygus hesperus</name>
    <name type="common">Western plant bug</name>
    <dbReference type="NCBI Taxonomy" id="30085"/>
    <lineage>
        <taxon>Eukaryota</taxon>
        <taxon>Metazoa</taxon>
        <taxon>Ecdysozoa</taxon>
        <taxon>Arthropoda</taxon>
        <taxon>Hexapoda</taxon>
        <taxon>Insecta</taxon>
        <taxon>Pterygota</taxon>
        <taxon>Neoptera</taxon>
        <taxon>Paraneoptera</taxon>
        <taxon>Hemiptera</taxon>
        <taxon>Heteroptera</taxon>
        <taxon>Panheteroptera</taxon>
        <taxon>Cimicomorpha</taxon>
        <taxon>Miridae</taxon>
        <taxon>Mirini</taxon>
        <taxon>Lygus</taxon>
    </lineage>
</organism>
<evidence type="ECO:0000256" key="1">
    <source>
        <dbReference type="SAM" id="MobiDB-lite"/>
    </source>
</evidence>
<reference evidence="2" key="1">
    <citation type="journal article" date="2014" name="PLoS ONE">
        <title>Transcriptome-Based Identification of ABC Transporters in the Western Tarnished Plant Bug Lygus hesperus.</title>
        <authorList>
            <person name="Hull J.J."/>
            <person name="Chaney K."/>
            <person name="Geib S.M."/>
            <person name="Fabrick J.A."/>
            <person name="Brent C.S."/>
            <person name="Walsh D."/>
            <person name="Lavine L.C."/>
        </authorList>
    </citation>
    <scope>NUCLEOTIDE SEQUENCE</scope>
</reference>
<name>A0A0A9XP65_LYGHE</name>
<protein>
    <submittedName>
        <fullName evidence="2">Transcription elongation factor GreA</fullName>
    </submittedName>
</protein>
<dbReference type="GO" id="GO:0003746">
    <property type="term" value="F:translation elongation factor activity"/>
    <property type="evidence" value="ECO:0007669"/>
    <property type="project" value="UniProtKB-KW"/>
</dbReference>
<reference evidence="2" key="2">
    <citation type="submission" date="2014-07" db="EMBL/GenBank/DDBJ databases">
        <authorList>
            <person name="Hull J."/>
        </authorList>
    </citation>
    <scope>NUCLEOTIDE SEQUENCE</scope>
</reference>
<dbReference type="AlphaFoldDB" id="A0A0A9XP65"/>
<feature type="region of interest" description="Disordered" evidence="1">
    <location>
        <begin position="116"/>
        <end position="140"/>
    </location>
</feature>
<evidence type="ECO:0000313" key="2">
    <source>
        <dbReference type="EMBL" id="JAG22522.1"/>
    </source>
</evidence>
<proteinExistence type="predicted"/>
<dbReference type="EMBL" id="GBHO01021082">
    <property type="protein sequence ID" value="JAG22522.1"/>
    <property type="molecule type" value="Transcribed_RNA"/>
</dbReference>